<proteinExistence type="predicted"/>
<dbReference type="EMBL" id="VSSQ01064758">
    <property type="protein sequence ID" value="MPN17590.1"/>
    <property type="molecule type" value="Genomic_DNA"/>
</dbReference>
<dbReference type="AlphaFoldDB" id="A0A645FV76"/>
<comment type="caution">
    <text evidence="1">The sequence shown here is derived from an EMBL/GenBank/DDBJ whole genome shotgun (WGS) entry which is preliminary data.</text>
</comment>
<reference evidence="1" key="1">
    <citation type="submission" date="2019-08" db="EMBL/GenBank/DDBJ databases">
        <authorList>
            <person name="Kucharzyk K."/>
            <person name="Murdoch R.W."/>
            <person name="Higgins S."/>
            <person name="Loffler F."/>
        </authorList>
    </citation>
    <scope>NUCLEOTIDE SEQUENCE</scope>
</reference>
<accession>A0A645FV76</accession>
<sequence>MQVIDRSGYFKFSTKNKAGRSKHKERNNYSCSFLCCTSCIVRDSFSYNQNICKICANEKSQYIGSYQRQGCEKSRDDKHKRVEEYILVSEHQFKTFFFENIVFQRAFEKKSKDDQEN</sequence>
<protein>
    <submittedName>
        <fullName evidence="1">Uncharacterized protein</fullName>
    </submittedName>
</protein>
<organism evidence="1">
    <name type="scientific">bioreactor metagenome</name>
    <dbReference type="NCBI Taxonomy" id="1076179"/>
    <lineage>
        <taxon>unclassified sequences</taxon>
        <taxon>metagenomes</taxon>
        <taxon>ecological metagenomes</taxon>
    </lineage>
</organism>
<gene>
    <name evidence="1" type="ORF">SDC9_164945</name>
</gene>
<name>A0A645FV76_9ZZZZ</name>
<evidence type="ECO:0000313" key="1">
    <source>
        <dbReference type="EMBL" id="MPN17590.1"/>
    </source>
</evidence>